<proteinExistence type="predicted"/>
<gene>
    <name evidence="1" type="ORF">MML48_1g04759</name>
</gene>
<accession>A0ACB9TRC8</accession>
<keyword evidence="2" id="KW-1185">Reference proteome</keyword>
<organism evidence="1 2">
    <name type="scientific">Holotrichia oblita</name>
    <name type="common">Chafer beetle</name>
    <dbReference type="NCBI Taxonomy" id="644536"/>
    <lineage>
        <taxon>Eukaryota</taxon>
        <taxon>Metazoa</taxon>
        <taxon>Ecdysozoa</taxon>
        <taxon>Arthropoda</taxon>
        <taxon>Hexapoda</taxon>
        <taxon>Insecta</taxon>
        <taxon>Pterygota</taxon>
        <taxon>Neoptera</taxon>
        <taxon>Endopterygota</taxon>
        <taxon>Coleoptera</taxon>
        <taxon>Polyphaga</taxon>
        <taxon>Scarabaeiformia</taxon>
        <taxon>Scarabaeidae</taxon>
        <taxon>Melolonthinae</taxon>
        <taxon>Holotrichia</taxon>
    </lineage>
</organism>
<protein>
    <submittedName>
        <fullName evidence="1">Transposase is4</fullName>
    </submittedName>
</protein>
<reference evidence="1" key="1">
    <citation type="submission" date="2022-04" db="EMBL/GenBank/DDBJ databases">
        <title>Chromosome-scale genome assembly of Holotrichia oblita Faldermann.</title>
        <authorList>
            <person name="Rongchong L."/>
        </authorList>
    </citation>
    <scope>NUCLEOTIDE SEQUENCE</scope>
    <source>
        <strain evidence="1">81SQS9</strain>
    </source>
</reference>
<sequence length="220" mass="25626">MYVLLLFTQADTLPFDVRAAVEFFSQDSTGSDPEDNIPLIMLRSISNTGESSTKKGKIAENEPNWTDEIIIDITMNQGNGYLAREDIVKQELAVLNPFQIVEKLFDDEIITYITKETQRYAAQQNNHSFTVTNNEIKIFIGFLLFTGYHRLQREKLYWCTDEDLNIPLVRGSMSRNKYYEIKKYFHLANNETVDDKLSIDEAMVKYFKTIYPWKASAFRL</sequence>
<dbReference type="EMBL" id="CM043015">
    <property type="protein sequence ID" value="KAI4469432.1"/>
    <property type="molecule type" value="Genomic_DNA"/>
</dbReference>
<dbReference type="Proteomes" id="UP001056778">
    <property type="component" value="Chromosome 1"/>
</dbReference>
<evidence type="ECO:0000313" key="1">
    <source>
        <dbReference type="EMBL" id="KAI4469432.1"/>
    </source>
</evidence>
<comment type="caution">
    <text evidence="1">The sequence shown here is derived from an EMBL/GenBank/DDBJ whole genome shotgun (WGS) entry which is preliminary data.</text>
</comment>
<evidence type="ECO:0000313" key="2">
    <source>
        <dbReference type="Proteomes" id="UP001056778"/>
    </source>
</evidence>
<name>A0ACB9TRC8_HOLOL</name>